<accession>A0A6S6TD65</accession>
<reference evidence="9" key="1">
    <citation type="submission" date="2020-01" db="EMBL/GenBank/DDBJ databases">
        <authorList>
            <person name="Meier V. D."/>
            <person name="Meier V D."/>
        </authorList>
    </citation>
    <scope>NUCLEOTIDE SEQUENCE</scope>
    <source>
        <strain evidence="9">HLG_WM_MAG_08</strain>
    </source>
</reference>
<keyword evidence="1" id="KW-0813">Transport</keyword>
<evidence type="ECO:0000256" key="5">
    <source>
        <dbReference type="ARBA" id="ARBA00022840"/>
    </source>
</evidence>
<dbReference type="PROSITE" id="PS00211">
    <property type="entry name" value="ABC_TRANSPORTER_1"/>
    <property type="match status" value="1"/>
</dbReference>
<gene>
    <name evidence="9" type="ORF">HELGO_WM43309</name>
</gene>
<keyword evidence="5" id="KW-0067">ATP-binding</keyword>
<dbReference type="InterPro" id="IPR003593">
    <property type="entry name" value="AAA+_ATPase"/>
</dbReference>
<evidence type="ECO:0000256" key="6">
    <source>
        <dbReference type="ARBA" id="ARBA00022967"/>
    </source>
</evidence>
<evidence type="ECO:0000256" key="3">
    <source>
        <dbReference type="ARBA" id="ARBA00022519"/>
    </source>
</evidence>
<dbReference type="EMBL" id="CACVAV010000235">
    <property type="protein sequence ID" value="CAA6814469.1"/>
    <property type="molecule type" value="Genomic_DNA"/>
</dbReference>
<dbReference type="GO" id="GO:0005524">
    <property type="term" value="F:ATP binding"/>
    <property type="evidence" value="ECO:0007669"/>
    <property type="project" value="UniProtKB-KW"/>
</dbReference>
<evidence type="ECO:0000256" key="4">
    <source>
        <dbReference type="ARBA" id="ARBA00022741"/>
    </source>
</evidence>
<keyword evidence="2" id="KW-1003">Cell membrane</keyword>
<evidence type="ECO:0000256" key="2">
    <source>
        <dbReference type="ARBA" id="ARBA00022475"/>
    </source>
</evidence>
<evidence type="ECO:0000256" key="1">
    <source>
        <dbReference type="ARBA" id="ARBA00022448"/>
    </source>
</evidence>
<keyword evidence="4" id="KW-0547">Nucleotide-binding</keyword>
<dbReference type="InterPro" id="IPR027417">
    <property type="entry name" value="P-loop_NTPase"/>
</dbReference>
<dbReference type="SMART" id="SM00382">
    <property type="entry name" value="AAA"/>
    <property type="match status" value="1"/>
</dbReference>
<dbReference type="Gene3D" id="3.40.50.300">
    <property type="entry name" value="P-loop containing nucleotide triphosphate hydrolases"/>
    <property type="match status" value="1"/>
</dbReference>
<dbReference type="InterPro" id="IPR017871">
    <property type="entry name" value="ABC_transporter-like_CS"/>
</dbReference>
<name>A0A6S6TD65_9GAMM</name>
<dbReference type="PROSITE" id="PS50893">
    <property type="entry name" value="ABC_TRANSPORTER_2"/>
    <property type="match status" value="1"/>
</dbReference>
<dbReference type="GO" id="GO:0016887">
    <property type="term" value="F:ATP hydrolysis activity"/>
    <property type="evidence" value="ECO:0007669"/>
    <property type="project" value="InterPro"/>
</dbReference>
<proteinExistence type="predicted"/>
<keyword evidence="3" id="KW-0997">Cell inner membrane</keyword>
<evidence type="ECO:0000313" key="9">
    <source>
        <dbReference type="EMBL" id="CAA6814469.1"/>
    </source>
</evidence>
<organism evidence="9">
    <name type="scientific">uncultured Thiotrichaceae bacterium</name>
    <dbReference type="NCBI Taxonomy" id="298394"/>
    <lineage>
        <taxon>Bacteria</taxon>
        <taxon>Pseudomonadati</taxon>
        <taxon>Pseudomonadota</taxon>
        <taxon>Gammaproteobacteria</taxon>
        <taxon>Thiotrichales</taxon>
        <taxon>Thiotrichaceae</taxon>
        <taxon>environmental samples</taxon>
    </lineage>
</organism>
<feature type="domain" description="ABC transporter" evidence="8">
    <location>
        <begin position="2"/>
        <end position="202"/>
    </location>
</feature>
<sequence length="202" mass="22436">MLLIDKLTIRRGEDMLSYDLSLEAGKIMTIQGRSGAGKSTLLDLIAGFLQPEQGDIAWNNQSLLHLSVEQRPVSMLFQAHNLFEHISVAKNLQLGLNLSTDNSVSEVDVETAAKALGVEELLQRKPTALSGGQRQRIALLRTLLRPEPLVLLDEPFTGLDDATREQATDWVLSTARQYHKTVLLITHQDEDVSRLADCNLKI</sequence>
<dbReference type="PANTHER" id="PTHR42781:SF1">
    <property type="entry name" value="THIAMINE IMPORT ATP-BINDING PROTEIN THIQ"/>
    <property type="match status" value="1"/>
</dbReference>
<dbReference type="SUPFAM" id="SSF52540">
    <property type="entry name" value="P-loop containing nucleoside triphosphate hydrolases"/>
    <property type="match status" value="1"/>
</dbReference>
<dbReference type="PANTHER" id="PTHR42781">
    <property type="entry name" value="SPERMIDINE/PUTRESCINE IMPORT ATP-BINDING PROTEIN POTA"/>
    <property type="match status" value="1"/>
</dbReference>
<dbReference type="AlphaFoldDB" id="A0A6S6TD65"/>
<protein>
    <recommendedName>
        <fullName evidence="8">ABC transporter domain-containing protein</fullName>
    </recommendedName>
</protein>
<keyword evidence="7" id="KW-0472">Membrane</keyword>
<keyword evidence="6" id="KW-1278">Translocase</keyword>
<dbReference type="Pfam" id="PF00005">
    <property type="entry name" value="ABC_tran"/>
    <property type="match status" value="1"/>
</dbReference>
<evidence type="ECO:0000256" key="7">
    <source>
        <dbReference type="ARBA" id="ARBA00023136"/>
    </source>
</evidence>
<evidence type="ECO:0000259" key="8">
    <source>
        <dbReference type="PROSITE" id="PS50893"/>
    </source>
</evidence>
<dbReference type="InterPro" id="IPR003439">
    <property type="entry name" value="ABC_transporter-like_ATP-bd"/>
</dbReference>
<dbReference type="InterPro" id="IPR050093">
    <property type="entry name" value="ABC_SmlMolc_Importer"/>
</dbReference>